<name>A0A378LM50_9GAMM</name>
<accession>A0A378LM50</accession>
<keyword evidence="2" id="KW-0732">Signal</keyword>
<evidence type="ECO:0000313" key="4">
    <source>
        <dbReference type="Proteomes" id="UP000255297"/>
    </source>
</evidence>
<sequence>MAHYIRKLRWFLILCSFIPFLSFAATPVKSMVVFGDSLSDTGNTTHLLKSLRNEENPAFLVAPFKAFVLNKMVEFADEYYVPQMVLDSGIAVVTDFFDNQLAPYIANLVSKVKMVPVLPGQPYWNSRFSNGQVWNEYLAKMISLSPEDEEVYLNRAFGGSWAATYDYQLTVWNLIRHPLGTIKNLIVGKLVPPSLGLTVQAYLLEHPALNNETVFFIFSGNNDYVNVLFFEDNYNTEVMSTYVDNVLSNASSAVMKLMHAGARQFVIMGLPHIGDTPRAVHTSDREVLNNAIDMHNERLQTQMQEWAKVYPDTNFLYIDMSDYLERALKNPAMYGFTNTTEACIDVKLPMYHAFGNSPFANNFVLRYAQVLQYRDPSFAAGEKNYKVCDTPESYLFWDEIHPSTRAHGLLAFEICNAMKAHGYAVTCDNPLNKS</sequence>
<feature type="chain" id="PRO_5017036338" evidence="2">
    <location>
        <begin position="25"/>
        <end position="434"/>
    </location>
</feature>
<keyword evidence="4" id="KW-1185">Reference proteome</keyword>
<dbReference type="PANTHER" id="PTHR45648:SF22">
    <property type="entry name" value="GDSL LIPASE_ACYLHYDROLASE FAMILY PROTEIN (AFU_ORTHOLOGUE AFUA_4G14700)"/>
    <property type="match status" value="1"/>
</dbReference>
<evidence type="ECO:0000256" key="1">
    <source>
        <dbReference type="ARBA" id="ARBA00022801"/>
    </source>
</evidence>
<dbReference type="InterPro" id="IPR008265">
    <property type="entry name" value="Lipase_GDSL_AS"/>
</dbReference>
<dbReference type="GO" id="GO:0016298">
    <property type="term" value="F:lipase activity"/>
    <property type="evidence" value="ECO:0007669"/>
    <property type="project" value="InterPro"/>
</dbReference>
<evidence type="ECO:0000256" key="2">
    <source>
        <dbReference type="SAM" id="SignalP"/>
    </source>
</evidence>
<dbReference type="GO" id="GO:0006629">
    <property type="term" value="P:lipid metabolic process"/>
    <property type="evidence" value="ECO:0007669"/>
    <property type="project" value="InterPro"/>
</dbReference>
<keyword evidence="1 3" id="KW-0378">Hydrolase</keyword>
<dbReference type="EMBL" id="UGPB01000001">
    <property type="protein sequence ID" value="STY27986.1"/>
    <property type="molecule type" value="Genomic_DNA"/>
</dbReference>
<dbReference type="CDD" id="cd01846">
    <property type="entry name" value="fatty_acyltransferase_like"/>
    <property type="match status" value="1"/>
</dbReference>
<protein>
    <submittedName>
        <fullName evidence="3">Lysophospholipase A</fullName>
        <ecNumber evidence="3">3.-.-.-</ecNumber>
    </submittedName>
</protein>
<dbReference type="Pfam" id="PF00657">
    <property type="entry name" value="Lipase_GDSL"/>
    <property type="match status" value="1"/>
</dbReference>
<dbReference type="InterPro" id="IPR001087">
    <property type="entry name" value="GDSL"/>
</dbReference>
<dbReference type="AlphaFoldDB" id="A0A378LM50"/>
<feature type="signal peptide" evidence="2">
    <location>
        <begin position="1"/>
        <end position="24"/>
    </location>
</feature>
<dbReference type="STRING" id="1122170.GCA_000701265_01704"/>
<dbReference type="Proteomes" id="UP000255297">
    <property type="component" value="Unassembled WGS sequence"/>
</dbReference>
<dbReference type="NCBIfam" id="NF045907">
    <property type="entry name" value="LplActasePlaCLeg"/>
    <property type="match status" value="1"/>
</dbReference>
<dbReference type="InterPro" id="IPR036514">
    <property type="entry name" value="SGNH_hydro_sf"/>
</dbReference>
<dbReference type="EC" id="3.-.-.-" evidence="3"/>
<dbReference type="PROSITE" id="PS01098">
    <property type="entry name" value="LIPASE_GDSL_SER"/>
    <property type="match status" value="1"/>
</dbReference>
<proteinExistence type="predicted"/>
<reference evidence="3 4" key="1">
    <citation type="submission" date="2018-06" db="EMBL/GenBank/DDBJ databases">
        <authorList>
            <consortium name="Pathogen Informatics"/>
            <person name="Doyle S."/>
        </authorList>
    </citation>
    <scope>NUCLEOTIDE SEQUENCE [LARGE SCALE GENOMIC DNA]</scope>
    <source>
        <strain evidence="3 4">NCTC11532</strain>
    </source>
</reference>
<evidence type="ECO:0000313" key="3">
    <source>
        <dbReference type="EMBL" id="STY27986.1"/>
    </source>
</evidence>
<dbReference type="InterPro" id="IPR051058">
    <property type="entry name" value="GDSL_Est/Lipase"/>
</dbReference>
<dbReference type="PANTHER" id="PTHR45648">
    <property type="entry name" value="GDSL LIPASE/ACYLHYDROLASE FAMILY PROTEIN (AFU_ORTHOLOGUE AFUA_4G14700)"/>
    <property type="match status" value="1"/>
</dbReference>
<dbReference type="RefSeq" id="WP_031567039.1">
    <property type="nucleotide sequence ID" value="NZ_CAAAIS010000005.1"/>
</dbReference>
<gene>
    <name evidence="3" type="primary">plaC</name>
    <name evidence="3" type="ORF">NCTC11532_00147</name>
</gene>
<dbReference type="SUPFAM" id="SSF52266">
    <property type="entry name" value="SGNH hydrolase"/>
    <property type="match status" value="1"/>
</dbReference>
<organism evidence="3 4">
    <name type="scientific">Legionella wadsworthii</name>
    <dbReference type="NCBI Taxonomy" id="28088"/>
    <lineage>
        <taxon>Bacteria</taxon>
        <taxon>Pseudomonadati</taxon>
        <taxon>Pseudomonadota</taxon>
        <taxon>Gammaproteobacteria</taxon>
        <taxon>Legionellales</taxon>
        <taxon>Legionellaceae</taxon>
        <taxon>Legionella</taxon>
    </lineage>
</organism>
<dbReference type="OrthoDB" id="5292073at2"/>
<dbReference type="Gene3D" id="3.40.50.1110">
    <property type="entry name" value="SGNH hydrolase"/>
    <property type="match status" value="1"/>
</dbReference>